<sequence length="275" mass="29881">MTPLKPVVSSLLGTAVLLTAICAPVVASTAATAKPAASPAQKTAPAVQPSAAQAKGVVLTPKTMKLKTAEYEAEISYPVISGLTDKAFEAKLNEELQKSVQSALQNTQTQSKEGAADAKKYGYEFRPYALDISYKAHVTGKLVSIAVQTYQYTGGAHGMTGVDYYNIANQDQAKKLQLADLFQPGYDYRSILNLMITQQIKTNKELGFADDYEFPGISEDQAFAFENGDLVIHFGQYEIGPYAIGMPAFTIPSRSVNNLFKPEIRNLLHELNTEK</sequence>
<accession>A0ABY4WFB3</accession>
<feature type="domain" description="DUF3298" evidence="2">
    <location>
        <begin position="179"/>
        <end position="252"/>
    </location>
</feature>
<dbReference type="Proteomes" id="UP001056500">
    <property type="component" value="Chromosome"/>
</dbReference>
<evidence type="ECO:0000256" key="1">
    <source>
        <dbReference type="SAM" id="SignalP"/>
    </source>
</evidence>
<dbReference type="InterPro" id="IPR021729">
    <property type="entry name" value="DUF3298"/>
</dbReference>
<dbReference type="InterPro" id="IPR037126">
    <property type="entry name" value="PdaC/RsiV-like_sf"/>
</dbReference>
<dbReference type="Pfam" id="PF11738">
    <property type="entry name" value="DUF3298"/>
    <property type="match status" value="1"/>
</dbReference>
<proteinExistence type="predicted"/>
<feature type="chain" id="PRO_5045464875" evidence="1">
    <location>
        <begin position="34"/>
        <end position="275"/>
    </location>
</feature>
<dbReference type="RefSeq" id="WP_251872513.1">
    <property type="nucleotide sequence ID" value="NZ_CP098755.1"/>
</dbReference>
<evidence type="ECO:0000313" key="5">
    <source>
        <dbReference type="Proteomes" id="UP001056500"/>
    </source>
</evidence>
<keyword evidence="5" id="KW-1185">Reference proteome</keyword>
<evidence type="ECO:0000313" key="4">
    <source>
        <dbReference type="EMBL" id="USG65429.1"/>
    </source>
</evidence>
<evidence type="ECO:0000259" key="3">
    <source>
        <dbReference type="Pfam" id="PF13739"/>
    </source>
</evidence>
<dbReference type="Gene3D" id="3.90.640.20">
    <property type="entry name" value="Heat-shock cognate protein, ATPase"/>
    <property type="match status" value="1"/>
</dbReference>
<organism evidence="4 5">
    <name type="scientific">Brevibacillus ruminantium</name>
    <dbReference type="NCBI Taxonomy" id="2950604"/>
    <lineage>
        <taxon>Bacteria</taxon>
        <taxon>Bacillati</taxon>
        <taxon>Bacillota</taxon>
        <taxon>Bacilli</taxon>
        <taxon>Bacillales</taxon>
        <taxon>Paenibacillaceae</taxon>
        <taxon>Brevibacillus</taxon>
    </lineage>
</organism>
<gene>
    <name evidence="4" type="ORF">NDK47_25545</name>
</gene>
<feature type="signal peptide" evidence="1">
    <location>
        <begin position="1"/>
        <end position="33"/>
    </location>
</feature>
<feature type="domain" description="Deacetylase PdaC" evidence="3">
    <location>
        <begin position="67"/>
        <end position="160"/>
    </location>
</feature>
<dbReference type="Pfam" id="PF13739">
    <property type="entry name" value="PdaC"/>
    <property type="match status" value="1"/>
</dbReference>
<dbReference type="EMBL" id="CP098755">
    <property type="protein sequence ID" value="USG65429.1"/>
    <property type="molecule type" value="Genomic_DNA"/>
</dbReference>
<evidence type="ECO:0000259" key="2">
    <source>
        <dbReference type="Pfam" id="PF11738"/>
    </source>
</evidence>
<name>A0ABY4WFB3_9BACL</name>
<keyword evidence="1" id="KW-0732">Signal</keyword>
<dbReference type="Gene3D" id="3.30.565.40">
    <property type="entry name" value="Fervidobacterium nodosum Rt17-B1 like"/>
    <property type="match status" value="1"/>
</dbReference>
<reference evidence="4" key="1">
    <citation type="submission" date="2022-06" db="EMBL/GenBank/DDBJ databases">
        <title>Genome sequencing of Brevibacillus sp. BB3-R1.</title>
        <authorList>
            <person name="Heo J."/>
            <person name="Lee D."/>
            <person name="Won M."/>
            <person name="Han B.-H."/>
            <person name="Hong S.-B."/>
            <person name="Kwon S.-W."/>
        </authorList>
    </citation>
    <scope>NUCLEOTIDE SEQUENCE</scope>
    <source>
        <strain evidence="4">BB3-R1</strain>
    </source>
</reference>
<dbReference type="InterPro" id="IPR025303">
    <property type="entry name" value="PdaC"/>
</dbReference>
<protein>
    <submittedName>
        <fullName evidence="4">DUF3298 and DUF4163 domain-containing protein</fullName>
    </submittedName>
</protein>